<dbReference type="AlphaFoldDB" id="A0A561P3X5"/>
<evidence type="ECO:0000256" key="2">
    <source>
        <dbReference type="ARBA" id="ARBA00022723"/>
    </source>
</evidence>
<proteinExistence type="predicted"/>
<name>A0A561P3X5_9BACT</name>
<dbReference type="SUPFAM" id="SSF51604">
    <property type="entry name" value="Enolase C-terminal domain-like"/>
    <property type="match status" value="1"/>
</dbReference>
<dbReference type="Gene3D" id="3.20.20.120">
    <property type="entry name" value="Enolase-like C-terminal domain"/>
    <property type="match status" value="1"/>
</dbReference>
<dbReference type="InterPro" id="IPR013342">
    <property type="entry name" value="Mandelate_racemase_C"/>
</dbReference>
<dbReference type="OrthoDB" id="9796450at2"/>
<keyword evidence="2" id="KW-0479">Metal-binding</keyword>
<organism evidence="5 6">
    <name type="scientific">Chitinophaga polysaccharea</name>
    <dbReference type="NCBI Taxonomy" id="1293035"/>
    <lineage>
        <taxon>Bacteria</taxon>
        <taxon>Pseudomonadati</taxon>
        <taxon>Bacteroidota</taxon>
        <taxon>Chitinophagia</taxon>
        <taxon>Chitinophagales</taxon>
        <taxon>Chitinophagaceae</taxon>
        <taxon>Chitinophaga</taxon>
    </lineage>
</organism>
<dbReference type="InterPro" id="IPR036849">
    <property type="entry name" value="Enolase-like_C_sf"/>
</dbReference>
<dbReference type="SFLD" id="SFLDS00001">
    <property type="entry name" value="Enolase"/>
    <property type="match status" value="1"/>
</dbReference>
<gene>
    <name evidence="5" type="ORF">FHW36_11366</name>
</gene>
<reference evidence="5 6" key="1">
    <citation type="submission" date="2019-06" db="EMBL/GenBank/DDBJ databases">
        <title>Sorghum-associated microbial communities from plants grown in Nebraska, USA.</title>
        <authorList>
            <person name="Schachtman D."/>
        </authorList>
    </citation>
    <scope>NUCLEOTIDE SEQUENCE [LARGE SCALE GENOMIC DNA]</scope>
    <source>
        <strain evidence="5 6">1209</strain>
    </source>
</reference>
<dbReference type="GO" id="GO:0016836">
    <property type="term" value="F:hydro-lyase activity"/>
    <property type="evidence" value="ECO:0007669"/>
    <property type="project" value="TreeGrafter"/>
</dbReference>
<comment type="cofactor">
    <cofactor evidence="1">
        <name>Mg(2+)</name>
        <dbReference type="ChEBI" id="CHEBI:18420"/>
    </cofactor>
</comment>
<dbReference type="InterPro" id="IPR046945">
    <property type="entry name" value="RHMD-like"/>
</dbReference>
<accession>A0A561P3X5</accession>
<evidence type="ECO:0000313" key="5">
    <source>
        <dbReference type="EMBL" id="TWF32812.1"/>
    </source>
</evidence>
<feature type="domain" description="Mandelate racemase/muconate lactonizing enzyme C-terminal" evidence="4">
    <location>
        <begin position="150"/>
        <end position="250"/>
    </location>
</feature>
<sequence>MNQSISYEVFNIRSVRIQVLEPVPAVTPFQDATMGPFLTFGLAMIIIEDENGIQGEAPVFSSYTNILESCFLPILLHSRNVPYSELYTRLYWSIRNEGFRGAAAAMLGQVDIALHDLAARRAGKTLHRYLGATRDAVKMYGSGGGTNYTLQQLEAEMRVFLDAGADCYKMKIGKDFGSRLAEDVERVKFARSFLGPKVRLAVDVNQVWSAEQALRFLDATADQDLAWLEEPVHSAAVDQIRVLCSQSPVPIAFGESERTSKVFPTLLEMGVRHLQPVPTQIAGVREWMEARDLAASAGVEFSSGGYSLHTAGLMTTAHPDCHVEYLYSIMHGLEQYFSVKPEWKQGAFILPDIPGIPVRIDWEYWNRAGKVIRSAHWNATEVNAYRPNVTL</sequence>
<keyword evidence="3" id="KW-0460">Magnesium</keyword>
<dbReference type="Pfam" id="PF13378">
    <property type="entry name" value="MR_MLE_C"/>
    <property type="match status" value="1"/>
</dbReference>
<dbReference type="CDD" id="cd03316">
    <property type="entry name" value="MR_like"/>
    <property type="match status" value="1"/>
</dbReference>
<dbReference type="Proteomes" id="UP000320811">
    <property type="component" value="Unassembled WGS sequence"/>
</dbReference>
<dbReference type="InterPro" id="IPR029065">
    <property type="entry name" value="Enolase_C-like"/>
</dbReference>
<dbReference type="EMBL" id="VIWO01000013">
    <property type="protein sequence ID" value="TWF32812.1"/>
    <property type="molecule type" value="Genomic_DNA"/>
</dbReference>
<dbReference type="GO" id="GO:0016052">
    <property type="term" value="P:carbohydrate catabolic process"/>
    <property type="evidence" value="ECO:0007669"/>
    <property type="project" value="TreeGrafter"/>
</dbReference>
<dbReference type="PANTHER" id="PTHR13794">
    <property type="entry name" value="ENOLASE SUPERFAMILY, MANDELATE RACEMASE"/>
    <property type="match status" value="1"/>
</dbReference>
<dbReference type="GO" id="GO:0016854">
    <property type="term" value="F:racemase and epimerase activity"/>
    <property type="evidence" value="ECO:0007669"/>
    <property type="project" value="UniProtKB-ARBA"/>
</dbReference>
<comment type="caution">
    <text evidence="5">The sequence shown here is derived from an EMBL/GenBank/DDBJ whole genome shotgun (WGS) entry which is preliminary data.</text>
</comment>
<evidence type="ECO:0000256" key="1">
    <source>
        <dbReference type="ARBA" id="ARBA00001946"/>
    </source>
</evidence>
<dbReference type="InterPro" id="IPR029017">
    <property type="entry name" value="Enolase-like_N"/>
</dbReference>
<dbReference type="SMART" id="SM00922">
    <property type="entry name" value="MR_MLE"/>
    <property type="match status" value="1"/>
</dbReference>
<dbReference type="Gene3D" id="3.30.390.10">
    <property type="entry name" value="Enolase-like, N-terminal domain"/>
    <property type="match status" value="1"/>
</dbReference>
<dbReference type="RefSeq" id="WP_145674596.1">
    <property type="nucleotide sequence ID" value="NZ_VIWO01000013.1"/>
</dbReference>
<dbReference type="SUPFAM" id="SSF54826">
    <property type="entry name" value="Enolase N-terminal domain-like"/>
    <property type="match status" value="1"/>
</dbReference>
<dbReference type="PANTHER" id="PTHR13794:SF58">
    <property type="entry name" value="MITOCHONDRIAL ENOLASE SUPERFAMILY MEMBER 1"/>
    <property type="match status" value="1"/>
</dbReference>
<dbReference type="GO" id="GO:0000287">
    <property type="term" value="F:magnesium ion binding"/>
    <property type="evidence" value="ECO:0007669"/>
    <property type="project" value="TreeGrafter"/>
</dbReference>
<protein>
    <submittedName>
        <fullName evidence="5">L-alanine-DL-glutamate epimerase-like enolase superfamily enzyme</fullName>
    </submittedName>
</protein>
<evidence type="ECO:0000313" key="6">
    <source>
        <dbReference type="Proteomes" id="UP000320811"/>
    </source>
</evidence>
<evidence type="ECO:0000256" key="3">
    <source>
        <dbReference type="ARBA" id="ARBA00022842"/>
    </source>
</evidence>
<evidence type="ECO:0000259" key="4">
    <source>
        <dbReference type="SMART" id="SM00922"/>
    </source>
</evidence>
<keyword evidence="6" id="KW-1185">Reference proteome</keyword>